<organism evidence="1 2">
    <name type="scientific">Panagrolaimus sp. JU765</name>
    <dbReference type="NCBI Taxonomy" id="591449"/>
    <lineage>
        <taxon>Eukaryota</taxon>
        <taxon>Metazoa</taxon>
        <taxon>Ecdysozoa</taxon>
        <taxon>Nematoda</taxon>
        <taxon>Chromadorea</taxon>
        <taxon>Rhabditida</taxon>
        <taxon>Tylenchina</taxon>
        <taxon>Panagrolaimomorpha</taxon>
        <taxon>Panagrolaimoidea</taxon>
        <taxon>Panagrolaimidae</taxon>
        <taxon>Panagrolaimus</taxon>
    </lineage>
</organism>
<evidence type="ECO:0000313" key="2">
    <source>
        <dbReference type="WBParaSite" id="JU765_v2.g17003.t1"/>
    </source>
</evidence>
<accession>A0AC34QK10</accession>
<protein>
    <submittedName>
        <fullName evidence="2">Uncharacterized protein</fullName>
    </submittedName>
</protein>
<reference evidence="2" key="1">
    <citation type="submission" date="2022-11" db="UniProtKB">
        <authorList>
            <consortium name="WormBaseParasite"/>
        </authorList>
    </citation>
    <scope>IDENTIFICATION</scope>
</reference>
<name>A0AC34QK10_9BILA</name>
<evidence type="ECO:0000313" key="1">
    <source>
        <dbReference type="Proteomes" id="UP000887576"/>
    </source>
</evidence>
<proteinExistence type="predicted"/>
<dbReference type="WBParaSite" id="JU765_v2.g17003.t1">
    <property type="protein sequence ID" value="JU765_v2.g17003.t1"/>
    <property type="gene ID" value="JU765_v2.g17003"/>
</dbReference>
<sequence>MSFDIDLYLYMSWKDYTLNHSNPDYVLINDPKVREHIWLPDLYFANARTATFHDVTVPNFNLFIAQDGTIAYSSRVTLTVACNLQLSMYPIDHQICQVRILSYAYIANQINVTWFKLSPIRYNPEIGLPEFVIQQIKSGYCDGTYMYAIMENSHKIDRFSCLEANIHLRRSVGYHLVQSYIPTALIVVISWVSFWIDRRATPARVTLSFTTLLSLSTLGNGLRFGLPMVSYVKAIDYWYGICMVFVFLALLEFALVNSYMRQANKYEKLSRALEKRQMSVESDPENSGPYIPNNKKYSSLLLGNKKSNDLSPQKSNVPLSTFPKRRIILSRSLSSLKGNNVENHEYYTCSNYNSSTQNGFACDDKFVPLAAMDLDDSMTLPPESIVENGQIPSKPVVFTRTTDESPTKTTFISDEEWPEQVPVLQTTNSRSRGKKVRHRERHNLGVNHFIQLGFINSRKALKIDKMSRILFPVNFTIFCTLYWFYYLIYVPWKYER</sequence>
<dbReference type="Proteomes" id="UP000887576">
    <property type="component" value="Unplaced"/>
</dbReference>